<keyword evidence="11" id="KW-1185">Reference proteome</keyword>
<dbReference type="OrthoDB" id="9768329at2"/>
<comment type="subcellular location">
    <subcellularLocation>
        <location evidence="1">Cell membrane</location>
        <topology evidence="1">Multi-pass membrane protein</topology>
    </subcellularLocation>
    <subcellularLocation>
        <location evidence="7">Membrane</location>
        <topology evidence="7">Multi-pass membrane protein</topology>
    </subcellularLocation>
</comment>
<dbReference type="AlphaFoldDB" id="A0A291GKU7"/>
<feature type="transmembrane region" description="Helical" evidence="8">
    <location>
        <begin position="236"/>
        <end position="256"/>
    </location>
</feature>
<feature type="transmembrane region" description="Helical" evidence="8">
    <location>
        <begin position="163"/>
        <end position="184"/>
    </location>
</feature>
<evidence type="ECO:0000256" key="5">
    <source>
        <dbReference type="ARBA" id="ARBA00022989"/>
    </source>
</evidence>
<evidence type="ECO:0000256" key="4">
    <source>
        <dbReference type="ARBA" id="ARBA00022692"/>
    </source>
</evidence>
<feature type="transmembrane region" description="Helical" evidence="8">
    <location>
        <begin position="468"/>
        <end position="493"/>
    </location>
</feature>
<organism evidence="10 11">
    <name type="scientific">Brachybacterium vulturis</name>
    <dbReference type="NCBI Taxonomy" id="2017484"/>
    <lineage>
        <taxon>Bacteria</taxon>
        <taxon>Bacillati</taxon>
        <taxon>Actinomycetota</taxon>
        <taxon>Actinomycetes</taxon>
        <taxon>Micrococcales</taxon>
        <taxon>Dermabacteraceae</taxon>
        <taxon>Brachybacterium</taxon>
    </lineage>
</organism>
<feature type="domain" description="NADH:quinone oxidoreductase/Mrp antiporter transmembrane" evidence="9">
    <location>
        <begin position="129"/>
        <end position="399"/>
    </location>
</feature>
<evidence type="ECO:0000256" key="8">
    <source>
        <dbReference type="SAM" id="Phobius"/>
    </source>
</evidence>
<gene>
    <name evidence="10" type="ORF">CFK38_03510</name>
</gene>
<dbReference type="InterPro" id="IPR001750">
    <property type="entry name" value="ND/Mrp_TM"/>
</dbReference>
<feature type="transmembrane region" description="Helical" evidence="8">
    <location>
        <begin position="408"/>
        <end position="427"/>
    </location>
</feature>
<feature type="transmembrane region" description="Helical" evidence="8">
    <location>
        <begin position="268"/>
        <end position="290"/>
    </location>
</feature>
<dbReference type="PANTHER" id="PTHR42703:SF1">
    <property type="entry name" value="NA(+)_H(+) ANTIPORTER SUBUNIT D1"/>
    <property type="match status" value="1"/>
</dbReference>
<protein>
    <submittedName>
        <fullName evidence="10">Cation:proton antiporter</fullName>
    </submittedName>
</protein>
<evidence type="ECO:0000256" key="2">
    <source>
        <dbReference type="ARBA" id="ARBA00005346"/>
    </source>
</evidence>
<feature type="transmembrane region" description="Helical" evidence="8">
    <location>
        <begin position="325"/>
        <end position="345"/>
    </location>
</feature>
<dbReference type="Proteomes" id="UP000218165">
    <property type="component" value="Chromosome"/>
</dbReference>
<evidence type="ECO:0000256" key="6">
    <source>
        <dbReference type="ARBA" id="ARBA00023136"/>
    </source>
</evidence>
<feature type="transmembrane region" description="Helical" evidence="8">
    <location>
        <begin position="204"/>
        <end position="224"/>
    </location>
</feature>
<evidence type="ECO:0000256" key="3">
    <source>
        <dbReference type="ARBA" id="ARBA00022475"/>
    </source>
</evidence>
<dbReference type="PANTHER" id="PTHR42703">
    <property type="entry name" value="NADH DEHYDROGENASE"/>
    <property type="match status" value="1"/>
</dbReference>
<keyword evidence="4 7" id="KW-0812">Transmembrane</keyword>
<dbReference type="InterPro" id="IPR050586">
    <property type="entry name" value="CPA3_Na-H_Antiporter_D"/>
</dbReference>
<evidence type="ECO:0000259" key="9">
    <source>
        <dbReference type="Pfam" id="PF00361"/>
    </source>
</evidence>
<keyword evidence="3" id="KW-1003">Cell membrane</keyword>
<evidence type="ECO:0000256" key="1">
    <source>
        <dbReference type="ARBA" id="ARBA00004651"/>
    </source>
</evidence>
<dbReference type="KEGG" id="brz:CFK38_03510"/>
<dbReference type="GO" id="GO:0005886">
    <property type="term" value="C:plasma membrane"/>
    <property type="evidence" value="ECO:0007669"/>
    <property type="project" value="UniProtKB-SubCell"/>
</dbReference>
<dbReference type="InterPro" id="IPR003918">
    <property type="entry name" value="NADH_UbQ_OxRdtase"/>
</dbReference>
<proteinExistence type="inferred from homology"/>
<feature type="transmembrane region" description="Helical" evidence="8">
    <location>
        <begin position="34"/>
        <end position="53"/>
    </location>
</feature>
<name>A0A291GKU7_9MICO</name>
<accession>A0A291GKU7</accession>
<feature type="transmembrane region" description="Helical" evidence="8">
    <location>
        <begin position="302"/>
        <end position="319"/>
    </location>
</feature>
<dbReference type="Pfam" id="PF00361">
    <property type="entry name" value="Proton_antipo_M"/>
    <property type="match status" value="1"/>
</dbReference>
<evidence type="ECO:0000313" key="11">
    <source>
        <dbReference type="Proteomes" id="UP000218165"/>
    </source>
</evidence>
<reference evidence="11" key="1">
    <citation type="submission" date="2017-09" db="EMBL/GenBank/DDBJ databases">
        <title>Brachybacterium sp. VM2412.</title>
        <authorList>
            <person name="Tak E.J."/>
            <person name="Bae J.-W."/>
        </authorList>
    </citation>
    <scope>NUCLEOTIDE SEQUENCE [LARGE SCALE GENOMIC DNA]</scope>
    <source>
        <strain evidence="11">VM2412</strain>
    </source>
</reference>
<comment type="similarity">
    <text evidence="2">Belongs to the CPA3 antiporters (TC 2.A.63) subunit D family.</text>
</comment>
<feature type="transmembrane region" description="Helical" evidence="8">
    <location>
        <begin position="366"/>
        <end position="388"/>
    </location>
</feature>
<feature type="transmembrane region" description="Helical" evidence="8">
    <location>
        <begin position="110"/>
        <end position="128"/>
    </location>
</feature>
<keyword evidence="5 8" id="KW-1133">Transmembrane helix</keyword>
<dbReference type="GO" id="GO:0008137">
    <property type="term" value="F:NADH dehydrogenase (ubiquinone) activity"/>
    <property type="evidence" value="ECO:0007669"/>
    <property type="project" value="InterPro"/>
</dbReference>
<evidence type="ECO:0000313" key="10">
    <source>
        <dbReference type="EMBL" id="ATG50690.1"/>
    </source>
</evidence>
<feature type="transmembrane region" description="Helical" evidence="8">
    <location>
        <begin position="7"/>
        <end position="28"/>
    </location>
</feature>
<sequence>MIPAVDPALLPLFVVIPLLGAALLVLIRRAVLEHVLLLGVPVLLAGAALWLLLFHRSVPVISHAVGGFSDVLAIPFVSDTASAVMLLVTALSTLAASGFLLLTGESRYRFVPPLVLLLTAGVNGALLTGDLFNLFVWVEVMLMPSYALIAVTGTWRRLGIGRLFVLVNLLTSTILVIGVGFVYGTAGTVNLAELAGAGSEDPRTAAALAVVLLALSVKGGMVPVHSWLPRAYPATSAGIMGLFSALHTKVALYAMFRIVSVTFSEGMPYLAVFAVLVIATILLGAFSTAASSRLRTAMGHQMVAGVGHILLGLVLFTQLSLTAGLLYLVHHVVTISALLLTTGAIEHTYGSGRLEHLSGLARRDPWVIAILALGLFSLVGLPPTSGLWGKIGLLGASAEQIPTGDAVLGWAAIIAVLAASVGSLLGLQRLWRGIAWGEDMTSYRPDDARTGRGAEVALPAEVRVPWRLALPGASMMVLSLAMFLGIGLVLPFFDAAAAGLLDVDAYVEAVKG</sequence>
<dbReference type="EMBL" id="CP023563">
    <property type="protein sequence ID" value="ATG50690.1"/>
    <property type="molecule type" value="Genomic_DNA"/>
</dbReference>
<dbReference type="PRINTS" id="PR01437">
    <property type="entry name" value="NUOXDRDTASE4"/>
</dbReference>
<evidence type="ECO:0000256" key="7">
    <source>
        <dbReference type="RuleBase" id="RU000320"/>
    </source>
</evidence>
<dbReference type="RefSeq" id="WP_096801830.1">
    <property type="nucleotide sequence ID" value="NZ_CP023563.1"/>
</dbReference>
<feature type="transmembrane region" description="Helical" evidence="8">
    <location>
        <begin position="134"/>
        <end position="151"/>
    </location>
</feature>
<feature type="transmembrane region" description="Helical" evidence="8">
    <location>
        <begin position="83"/>
        <end position="103"/>
    </location>
</feature>
<keyword evidence="6 8" id="KW-0472">Membrane</keyword>
<dbReference type="GO" id="GO:0042773">
    <property type="term" value="P:ATP synthesis coupled electron transport"/>
    <property type="evidence" value="ECO:0007669"/>
    <property type="project" value="InterPro"/>
</dbReference>